<evidence type="ECO:0000313" key="2">
    <source>
        <dbReference type="Proteomes" id="UP000744676"/>
    </source>
</evidence>
<proteinExistence type="predicted"/>
<organism evidence="1 2">
    <name type="scientific">Geotrichum galactomycetum</name>
    <dbReference type="NCBI Taxonomy" id="27317"/>
    <lineage>
        <taxon>Eukaryota</taxon>
        <taxon>Fungi</taxon>
        <taxon>Dikarya</taxon>
        <taxon>Ascomycota</taxon>
        <taxon>Saccharomycotina</taxon>
        <taxon>Dipodascomycetes</taxon>
        <taxon>Dipodascales</taxon>
        <taxon>Dipodascaceae</taxon>
        <taxon>Geotrichum</taxon>
    </lineage>
</organism>
<comment type="caution">
    <text evidence="1">The sequence shown here is derived from an EMBL/GenBank/DDBJ whole genome shotgun (WGS) entry which is preliminary data.</text>
</comment>
<dbReference type="Proteomes" id="UP000744676">
    <property type="component" value="Unassembled WGS sequence"/>
</dbReference>
<sequence>MLVIIAFCGRAVAAVIDTALVTKIAGIIGFNAVVVVVVVVVVVAAAAAGYGVIVIMTGVVRLGQVAAATIHVAGQFSVKFLQSLFRFSWGSLTPLVWFGIAAVTVIVSSAVVGIAATAAISGASTVKSTSFSV</sequence>
<name>A0ACB6V621_9ASCO</name>
<gene>
    <name evidence="1" type="ORF">D0Z00_001760</name>
</gene>
<evidence type="ECO:0000313" key="1">
    <source>
        <dbReference type="EMBL" id="KAF5099165.1"/>
    </source>
</evidence>
<accession>A0ACB6V621</accession>
<protein>
    <submittedName>
        <fullName evidence="1">Uncharacterized protein</fullName>
    </submittedName>
</protein>
<keyword evidence="2" id="KW-1185">Reference proteome</keyword>
<dbReference type="EMBL" id="QVQA01000036">
    <property type="protein sequence ID" value="KAF5099165.1"/>
    <property type="molecule type" value="Genomic_DNA"/>
</dbReference>
<reference evidence="1 2" key="1">
    <citation type="journal article" date="2020" name="Front. Microbiol.">
        <title>Phenotypic and Genetic Characterization of the Cheese Ripening Yeast Geotrichum candidum.</title>
        <authorList>
            <person name="Perkins V."/>
            <person name="Vignola S."/>
            <person name="Lessard M.H."/>
            <person name="Plante P.L."/>
            <person name="Corbeil J."/>
            <person name="Dugat-Bony E."/>
            <person name="Frenette M."/>
            <person name="Labrie S."/>
        </authorList>
    </citation>
    <scope>NUCLEOTIDE SEQUENCE [LARGE SCALE GENOMIC DNA]</scope>
    <source>
        <strain evidence="1 2">LMA-1147</strain>
    </source>
</reference>